<sequence length="215" mass="25011">MGSIFGHFIFWKDKIPKNWYFKADIFKRILRKIKIFFEENFEETSSLLRFLKIFPLSFRITPRLYELGYFDPLDLPETWDWRNVNGVNYVSADRNQHIPQYCGSCWAMGSTSALADRINIKRKNAWPPAYLSVQEVIDCANAGSCEGGDVGPVYEYAHKHGIPHETCNNYQAKDGQCDPYNRCGSCWPDRCFDIKNYTLYKVKEFGPVSGIIKMK</sequence>
<dbReference type="EMBL" id="CAVMJV010000070">
    <property type="protein sequence ID" value="CAK5088249.1"/>
    <property type="molecule type" value="Genomic_DNA"/>
</dbReference>
<proteinExistence type="predicted"/>
<name>A0ACB1A9U8_MELEN</name>
<organism evidence="1 2">
    <name type="scientific">Meloidogyne enterolobii</name>
    <name type="common">Root-knot nematode worm</name>
    <name type="synonym">Meloidogyne mayaguensis</name>
    <dbReference type="NCBI Taxonomy" id="390850"/>
    <lineage>
        <taxon>Eukaryota</taxon>
        <taxon>Metazoa</taxon>
        <taxon>Ecdysozoa</taxon>
        <taxon>Nematoda</taxon>
        <taxon>Chromadorea</taxon>
        <taxon>Rhabditida</taxon>
        <taxon>Tylenchina</taxon>
        <taxon>Tylenchomorpha</taxon>
        <taxon>Tylenchoidea</taxon>
        <taxon>Meloidogynidae</taxon>
        <taxon>Meloidogyninae</taxon>
        <taxon>Meloidogyne</taxon>
    </lineage>
</organism>
<accession>A0ACB1A9U8</accession>
<reference evidence="1" key="1">
    <citation type="submission" date="2023-11" db="EMBL/GenBank/DDBJ databases">
        <authorList>
            <person name="Poullet M."/>
        </authorList>
    </citation>
    <scope>NUCLEOTIDE SEQUENCE</scope>
    <source>
        <strain evidence="1">E1834</strain>
    </source>
</reference>
<evidence type="ECO:0000313" key="1">
    <source>
        <dbReference type="EMBL" id="CAK5088249.1"/>
    </source>
</evidence>
<comment type="caution">
    <text evidence="1">The sequence shown here is derived from an EMBL/GenBank/DDBJ whole genome shotgun (WGS) entry which is preliminary data.</text>
</comment>
<dbReference type="Proteomes" id="UP001497535">
    <property type="component" value="Unassembled WGS sequence"/>
</dbReference>
<evidence type="ECO:0000313" key="2">
    <source>
        <dbReference type="Proteomes" id="UP001497535"/>
    </source>
</evidence>
<keyword evidence="2" id="KW-1185">Reference proteome</keyword>
<protein>
    <submittedName>
        <fullName evidence="1">Uncharacterized protein</fullName>
    </submittedName>
</protein>
<gene>
    <name evidence="1" type="ORF">MENTE1834_LOCUS35889</name>
</gene>